<keyword evidence="2" id="KW-1185">Reference proteome</keyword>
<dbReference type="OrthoDB" id="828244at2"/>
<dbReference type="AlphaFoldDB" id="A0A2H3NI81"/>
<name>A0A2H3NI81_9BACT</name>
<evidence type="ECO:0008006" key="3">
    <source>
        <dbReference type="Google" id="ProtNLM"/>
    </source>
</evidence>
<protein>
    <recommendedName>
        <fullName evidence="3">DUF4917 domain-containing protein</fullName>
    </recommendedName>
</protein>
<dbReference type="Pfam" id="PF16263">
    <property type="entry name" value="DUF4917"/>
    <property type="match status" value="1"/>
</dbReference>
<organism evidence="1 2">
    <name type="scientific">Longimonas halophila</name>
    <dbReference type="NCBI Taxonomy" id="1469170"/>
    <lineage>
        <taxon>Bacteria</taxon>
        <taxon>Pseudomonadati</taxon>
        <taxon>Rhodothermota</taxon>
        <taxon>Rhodothermia</taxon>
        <taxon>Rhodothermales</taxon>
        <taxon>Salisaetaceae</taxon>
        <taxon>Longimonas</taxon>
    </lineage>
</organism>
<feature type="non-terminal residue" evidence="1">
    <location>
        <position position="202"/>
    </location>
</feature>
<dbReference type="InterPro" id="IPR032581">
    <property type="entry name" value="DUF4917"/>
</dbReference>
<reference evidence="1 2" key="1">
    <citation type="submission" date="2017-10" db="EMBL/GenBank/DDBJ databases">
        <title>Draft genome of Longimonas halophila.</title>
        <authorList>
            <person name="Goh K.M."/>
            <person name="Shamsir M.S."/>
            <person name="Lim S.W."/>
        </authorList>
    </citation>
    <scope>NUCLEOTIDE SEQUENCE [LARGE SCALE GENOMIC DNA]</scope>
    <source>
        <strain evidence="1 2">KCTC 42399</strain>
    </source>
</reference>
<evidence type="ECO:0000313" key="2">
    <source>
        <dbReference type="Proteomes" id="UP000221024"/>
    </source>
</evidence>
<comment type="caution">
    <text evidence="1">The sequence shown here is derived from an EMBL/GenBank/DDBJ whole genome shotgun (WGS) entry which is preliminary data.</text>
</comment>
<accession>A0A2H3NI81</accession>
<sequence length="202" mass="23020">MQDRNHMKLETFDDVRKSIDKNSDREFQLLLGNGFSMAYDSDIFSYNALHDFVTALDDEDLTTIFSVVKTRNFEVIMSQLDNFLAILDALGGDEMLKKRLANASKKLKHSLLEAVKELHPEHVFKIPEDQSKSCSQFIRLFLDTGGSVYSTNYDLLLYWVLSRAAKEHYGLPAMESFASLPMNGATVSCLTERYVNRRTKSG</sequence>
<proteinExistence type="predicted"/>
<gene>
    <name evidence="1" type="ORF">CRI93_14120</name>
</gene>
<evidence type="ECO:0000313" key="1">
    <source>
        <dbReference type="EMBL" id="PEN05046.1"/>
    </source>
</evidence>
<dbReference type="EMBL" id="PDEP01000017">
    <property type="protein sequence ID" value="PEN05046.1"/>
    <property type="molecule type" value="Genomic_DNA"/>
</dbReference>
<dbReference type="Proteomes" id="UP000221024">
    <property type="component" value="Unassembled WGS sequence"/>
</dbReference>